<sequence>MKAKGTKQMDDLAAATIKKYHTLCSQLHLTPEDREALLSPYGCTSSKDMETHDLLDVCASLAAELDRRTEGADIQRLRRRVIAAIASYLRLTGRVESLSLIKAIACRATGYRSFNKIPKERLRNLVGLFNDKVKDKRAVDAITTEEPTPEAPLPTFPTSTLAN</sequence>
<accession>A0A8S5TX38</accession>
<name>A0A8S5TX38_9CAUD</name>
<protein>
    <submittedName>
        <fullName evidence="2">Uncharacterized protein</fullName>
    </submittedName>
</protein>
<organism evidence="2">
    <name type="scientific">Myoviridae sp. ctFNi10</name>
    <dbReference type="NCBI Taxonomy" id="2825067"/>
    <lineage>
        <taxon>Viruses</taxon>
        <taxon>Duplodnaviria</taxon>
        <taxon>Heunggongvirae</taxon>
        <taxon>Uroviricota</taxon>
        <taxon>Caudoviricetes</taxon>
    </lineage>
</organism>
<dbReference type="EMBL" id="BK015952">
    <property type="protein sequence ID" value="DAF86770.1"/>
    <property type="molecule type" value="Genomic_DNA"/>
</dbReference>
<evidence type="ECO:0000313" key="2">
    <source>
        <dbReference type="EMBL" id="DAF86770.1"/>
    </source>
</evidence>
<proteinExistence type="predicted"/>
<reference evidence="2" key="1">
    <citation type="journal article" date="2021" name="Proc. Natl. Acad. Sci. U.S.A.">
        <title>A Catalog of Tens of Thousands of Viruses from Human Metagenomes Reveals Hidden Associations with Chronic Diseases.</title>
        <authorList>
            <person name="Tisza M.J."/>
            <person name="Buck C.B."/>
        </authorList>
    </citation>
    <scope>NUCLEOTIDE SEQUENCE</scope>
    <source>
        <strain evidence="2">CtFNi10</strain>
    </source>
</reference>
<evidence type="ECO:0000256" key="1">
    <source>
        <dbReference type="SAM" id="MobiDB-lite"/>
    </source>
</evidence>
<feature type="region of interest" description="Disordered" evidence="1">
    <location>
        <begin position="142"/>
        <end position="163"/>
    </location>
</feature>